<dbReference type="Pfam" id="PF02028">
    <property type="entry name" value="BCCT"/>
    <property type="match status" value="1"/>
</dbReference>
<evidence type="ECO:0000313" key="9">
    <source>
        <dbReference type="EMBL" id="WHI61573.1"/>
    </source>
</evidence>
<comment type="similarity">
    <text evidence="2">Belongs to the BCCT transporter (TC 2.A.15) family.</text>
</comment>
<dbReference type="PANTHER" id="PTHR30047">
    <property type="entry name" value="HIGH-AFFINITY CHOLINE TRANSPORT PROTEIN-RELATED"/>
    <property type="match status" value="1"/>
</dbReference>
<accession>A0AAX3W8F7</accession>
<feature type="transmembrane region" description="Helical" evidence="8">
    <location>
        <begin position="181"/>
        <end position="207"/>
    </location>
</feature>
<feature type="transmembrane region" description="Helical" evidence="8">
    <location>
        <begin position="227"/>
        <end position="249"/>
    </location>
</feature>
<evidence type="ECO:0000256" key="2">
    <source>
        <dbReference type="ARBA" id="ARBA00005658"/>
    </source>
</evidence>
<name>A0AAX3W8F7_MAMLE</name>
<feature type="transmembrane region" description="Helical" evidence="8">
    <location>
        <begin position="12"/>
        <end position="31"/>
    </location>
</feature>
<gene>
    <name evidence="9" type="ORF">PYH69_14115</name>
</gene>
<protein>
    <submittedName>
        <fullName evidence="9">BCCT family transporter</fullName>
    </submittedName>
</protein>
<dbReference type="Proteomes" id="UP001223261">
    <property type="component" value="Chromosome"/>
</dbReference>
<feature type="transmembrane region" description="Helical" evidence="8">
    <location>
        <begin position="400"/>
        <end position="427"/>
    </location>
</feature>
<evidence type="ECO:0000256" key="6">
    <source>
        <dbReference type="ARBA" id="ARBA00022989"/>
    </source>
</evidence>
<sequence>MNENKPKKGYSLVFTISSVIVAIIVLLGAVFPVKFNDIGDKATAWITETLGWYYMIVVIAMIFFCIFLMLSPIGKLKLGKPHEKPEFNTVSWFAMLFSAGMGIGLVFWGAAEPIAHFAAPPKADPKTTAAYAEALQSVFFDWGFHAWGVYGVVALALAYFQFRKDEPGLISKTLRPVFGRYVDGPLGIVIDVLSVIATIGGVAVSLGMGALQINGGLNYLFGVPNNIAVQSIIIIIVTILFLTSAWSGLNKGIQILSNVNISIAGLLLIAVLIIGPSILMLNAFTTTTGNFLQTFLQNSFDTGMFNSQKADWMSDWTFFQLAWWISWSPFVGVFIARVSRGRTVREFIGGVMLVPVLISFIWFSVFGVLGIETAKKHPAIFDMPPETALFGVFNEMPLGLILSIITLALIATFFITSADSATFVLGMLTTRGSLNPSSFIKIVWGVAQSLIAFILLFTGGDNGLNALQNTAIITALPFSVIIIFMMISFYKDANRERKFLGLTLTPKRTRESQKLANLSDQELLNLIKNERKQDR</sequence>
<feature type="transmembrane region" description="Helical" evidence="8">
    <location>
        <begin position="347"/>
        <end position="371"/>
    </location>
</feature>
<dbReference type="EMBL" id="CP118848">
    <property type="protein sequence ID" value="WHI61573.1"/>
    <property type="molecule type" value="Genomic_DNA"/>
</dbReference>
<keyword evidence="5 8" id="KW-0812">Transmembrane</keyword>
<comment type="subcellular location">
    <subcellularLocation>
        <location evidence="1">Cell membrane</location>
        <topology evidence="1">Multi-pass membrane protein</topology>
    </subcellularLocation>
</comment>
<keyword evidence="3" id="KW-0813">Transport</keyword>
<proteinExistence type="inferred from homology"/>
<keyword evidence="4" id="KW-1003">Cell membrane</keyword>
<evidence type="ECO:0000256" key="5">
    <source>
        <dbReference type="ARBA" id="ARBA00022692"/>
    </source>
</evidence>
<keyword evidence="6 8" id="KW-1133">Transmembrane helix</keyword>
<organism evidence="9 10">
    <name type="scientific">Mammaliicoccus lentus</name>
    <name type="common">Staphylococcus lentus</name>
    <dbReference type="NCBI Taxonomy" id="42858"/>
    <lineage>
        <taxon>Bacteria</taxon>
        <taxon>Bacillati</taxon>
        <taxon>Bacillota</taxon>
        <taxon>Bacilli</taxon>
        <taxon>Bacillales</taxon>
        <taxon>Staphylococcaceae</taxon>
        <taxon>Mammaliicoccus</taxon>
    </lineage>
</organism>
<dbReference type="GO" id="GO:0005886">
    <property type="term" value="C:plasma membrane"/>
    <property type="evidence" value="ECO:0007669"/>
    <property type="project" value="UniProtKB-SubCell"/>
</dbReference>
<evidence type="ECO:0000256" key="1">
    <source>
        <dbReference type="ARBA" id="ARBA00004651"/>
    </source>
</evidence>
<evidence type="ECO:0000256" key="8">
    <source>
        <dbReference type="SAM" id="Phobius"/>
    </source>
</evidence>
<dbReference type="NCBIfam" id="TIGR00842">
    <property type="entry name" value="bcct"/>
    <property type="match status" value="1"/>
</dbReference>
<dbReference type="AlphaFoldDB" id="A0AAX3W8F7"/>
<keyword evidence="7 8" id="KW-0472">Membrane</keyword>
<feature type="transmembrane region" description="Helical" evidence="8">
    <location>
        <begin position="439"/>
        <end position="459"/>
    </location>
</feature>
<feature type="transmembrane region" description="Helical" evidence="8">
    <location>
        <begin position="471"/>
        <end position="490"/>
    </location>
</feature>
<evidence type="ECO:0000313" key="10">
    <source>
        <dbReference type="Proteomes" id="UP001223261"/>
    </source>
</evidence>
<feature type="transmembrane region" description="Helical" evidence="8">
    <location>
        <begin position="51"/>
        <end position="70"/>
    </location>
</feature>
<feature type="transmembrane region" description="Helical" evidence="8">
    <location>
        <begin position="316"/>
        <end position="335"/>
    </location>
</feature>
<evidence type="ECO:0000256" key="4">
    <source>
        <dbReference type="ARBA" id="ARBA00022475"/>
    </source>
</evidence>
<dbReference type="GO" id="GO:0022857">
    <property type="term" value="F:transmembrane transporter activity"/>
    <property type="evidence" value="ECO:0007669"/>
    <property type="project" value="InterPro"/>
</dbReference>
<dbReference type="InterPro" id="IPR000060">
    <property type="entry name" value="BCCT_transptr"/>
</dbReference>
<dbReference type="PANTHER" id="PTHR30047:SF7">
    <property type="entry name" value="HIGH-AFFINITY CHOLINE TRANSPORT PROTEIN"/>
    <property type="match status" value="1"/>
</dbReference>
<feature type="transmembrane region" description="Helical" evidence="8">
    <location>
        <begin position="142"/>
        <end position="160"/>
    </location>
</feature>
<evidence type="ECO:0000256" key="3">
    <source>
        <dbReference type="ARBA" id="ARBA00022448"/>
    </source>
</evidence>
<reference evidence="9" key="1">
    <citation type="journal article" date="2023" name="Antibiotics">
        <title>Prevalence and Molecular Characterization of Methicillin-Resistant Staphylococci (MRS) and Mammaliicocci (MRM) in Dromedary Camels from Algeria: First Detection of SCCmec-mecC Hybrid in Methicillin-Resistant Mammaliicoccus lentus.</title>
        <authorList>
            <person name="Belhout C."/>
            <person name="Boyen F."/>
            <person name="Vereecke N."/>
            <person name="Theuns S."/>
            <person name="Taibi N."/>
            <person name="Stegger M."/>
            <person name="de la Fe-Rodriguez P.Y."/>
            <person name="Bouayad L."/>
            <person name="Elgroud R."/>
            <person name="Butaye P."/>
        </authorList>
    </citation>
    <scope>NUCLEOTIDE SEQUENCE</scope>
    <source>
        <strain evidence="9">7048</strain>
    </source>
</reference>
<feature type="transmembrane region" description="Helical" evidence="8">
    <location>
        <begin position="90"/>
        <end position="111"/>
    </location>
</feature>
<evidence type="ECO:0000256" key="7">
    <source>
        <dbReference type="ARBA" id="ARBA00023136"/>
    </source>
</evidence>
<feature type="transmembrane region" description="Helical" evidence="8">
    <location>
        <begin position="261"/>
        <end position="284"/>
    </location>
</feature>